<keyword evidence="2" id="KW-0560">Oxidoreductase</keyword>
<dbReference type="GO" id="GO:0030313">
    <property type="term" value="C:cell envelope"/>
    <property type="evidence" value="ECO:0007669"/>
    <property type="project" value="UniProtKB-SubCell"/>
</dbReference>
<accession>A0A2A5B0Z0</accession>
<dbReference type="Gene3D" id="1.10.760.10">
    <property type="entry name" value="Cytochrome c-like domain"/>
    <property type="match status" value="1"/>
</dbReference>
<dbReference type="InterPro" id="IPR051395">
    <property type="entry name" value="Cytochrome_c_Peroxidase/MauG"/>
</dbReference>
<name>A0A2A5B0Z0_9GAMM</name>
<dbReference type="EMBL" id="NVVJ01000019">
    <property type="protein sequence ID" value="PCJ25199.1"/>
    <property type="molecule type" value="Genomic_DNA"/>
</dbReference>
<dbReference type="AlphaFoldDB" id="A0A2A5B0Z0"/>
<dbReference type="InterPro" id="IPR004852">
    <property type="entry name" value="Di-haem_cyt_c_peroxidsae"/>
</dbReference>
<dbReference type="GO" id="GO:0020037">
    <property type="term" value="F:heme binding"/>
    <property type="evidence" value="ECO:0007669"/>
    <property type="project" value="InterPro"/>
</dbReference>
<dbReference type="Proteomes" id="UP000218327">
    <property type="component" value="Unassembled WGS sequence"/>
</dbReference>
<feature type="domain" description="Di-haem cytochrome c peroxidase" evidence="4">
    <location>
        <begin position="53"/>
        <end position="206"/>
    </location>
</feature>
<dbReference type="InterPro" id="IPR036909">
    <property type="entry name" value="Cyt_c-like_dom_sf"/>
</dbReference>
<sequence>MLNPRLSVLGVFLFIISFHAAAQQGGGGNGGGQNIQALGNAPVPTENPITESKRVLGKILFWDEQLSSDNTVACGTCHKPAEGGADARLAINPGFDEIFGTDDDVIGSQGIKALDEHGLQLNDPLFGHGAQVTGRVAPSFLTSMFADSNFWDGRAADEFVDPLNSDSVVIAEGGALENQALGPILSSVEMAQAGRDWPDVIIKLEQVIPLTLAREIPADMADALQGGANYPSLFAAEDLGEFNVTGNNGDRGNFKTPSLRNVGLRQALMHVGWITDVSDAIDFYNAGTNDTGHIQFTQNQSGIPNSNLDINQIDVFADDPVRRGQIVEFLSNGLTDPRVAAETFPFDRPLLSSEGKTTQLTLNSEIAGTTSDKSATSAIFSGSIISGNTSSSDGIFGANEILSISAQIQLDPDDLGKSGNIYCVIVLNGQLYALNSNGAYQFWNENLDSLPAMSSKSILGSVETVSIIEQFSQTPGNFNIYIAYDTNDSVLRYNSEPIQFSVQ</sequence>
<dbReference type="SUPFAM" id="SSF46626">
    <property type="entry name" value="Cytochrome c"/>
    <property type="match status" value="2"/>
</dbReference>
<dbReference type="GO" id="GO:0009055">
    <property type="term" value="F:electron transfer activity"/>
    <property type="evidence" value="ECO:0007669"/>
    <property type="project" value="InterPro"/>
</dbReference>
<feature type="chain" id="PRO_5012472575" description="Di-haem cytochrome c peroxidase domain-containing protein" evidence="3">
    <location>
        <begin position="23"/>
        <end position="503"/>
    </location>
</feature>
<evidence type="ECO:0000256" key="3">
    <source>
        <dbReference type="SAM" id="SignalP"/>
    </source>
</evidence>
<evidence type="ECO:0000256" key="1">
    <source>
        <dbReference type="ARBA" id="ARBA00004196"/>
    </source>
</evidence>
<evidence type="ECO:0000256" key="2">
    <source>
        <dbReference type="ARBA" id="ARBA00023002"/>
    </source>
</evidence>
<evidence type="ECO:0000313" key="5">
    <source>
        <dbReference type="EMBL" id="PCJ25199.1"/>
    </source>
</evidence>
<keyword evidence="3" id="KW-0732">Signal</keyword>
<comment type="subcellular location">
    <subcellularLocation>
        <location evidence="1">Cell envelope</location>
    </subcellularLocation>
</comment>
<evidence type="ECO:0000313" key="6">
    <source>
        <dbReference type="Proteomes" id="UP000218327"/>
    </source>
</evidence>
<dbReference type="PANTHER" id="PTHR30600">
    <property type="entry name" value="CYTOCHROME C PEROXIDASE-RELATED"/>
    <property type="match status" value="1"/>
</dbReference>
<protein>
    <recommendedName>
        <fullName evidence="4">Di-haem cytochrome c peroxidase domain-containing protein</fullName>
    </recommendedName>
</protein>
<proteinExistence type="predicted"/>
<gene>
    <name evidence="5" type="ORF">COA96_07810</name>
</gene>
<comment type="caution">
    <text evidence="5">The sequence shown here is derived from an EMBL/GenBank/DDBJ whole genome shotgun (WGS) entry which is preliminary data.</text>
</comment>
<evidence type="ECO:0000259" key="4">
    <source>
        <dbReference type="Pfam" id="PF03150"/>
    </source>
</evidence>
<feature type="signal peptide" evidence="3">
    <location>
        <begin position="1"/>
        <end position="22"/>
    </location>
</feature>
<organism evidence="5 6">
    <name type="scientific">SAR86 cluster bacterium</name>
    <dbReference type="NCBI Taxonomy" id="2030880"/>
    <lineage>
        <taxon>Bacteria</taxon>
        <taxon>Pseudomonadati</taxon>
        <taxon>Pseudomonadota</taxon>
        <taxon>Gammaproteobacteria</taxon>
        <taxon>SAR86 cluster</taxon>
    </lineage>
</organism>
<dbReference type="Pfam" id="PF03150">
    <property type="entry name" value="CCP_MauG"/>
    <property type="match status" value="1"/>
</dbReference>
<dbReference type="GO" id="GO:0004130">
    <property type="term" value="F:cytochrome-c peroxidase activity"/>
    <property type="evidence" value="ECO:0007669"/>
    <property type="project" value="TreeGrafter"/>
</dbReference>
<reference evidence="6" key="1">
    <citation type="submission" date="2017-08" db="EMBL/GenBank/DDBJ databases">
        <title>A dynamic microbial community with high functional redundancy inhabits the cold, oxic subseafloor aquifer.</title>
        <authorList>
            <person name="Tully B.J."/>
            <person name="Wheat C.G."/>
            <person name="Glazer B.T."/>
            <person name="Huber J.A."/>
        </authorList>
    </citation>
    <scope>NUCLEOTIDE SEQUENCE [LARGE SCALE GENOMIC DNA]</scope>
</reference>